<evidence type="ECO:0000313" key="2">
    <source>
        <dbReference type="EMBL" id="GFS21846.1"/>
    </source>
</evidence>
<name>A0AAV4JMQ1_9GAST</name>
<gene>
    <name evidence="2" type="ORF">ElyMa_005093700</name>
</gene>
<dbReference type="Proteomes" id="UP000762676">
    <property type="component" value="Unassembled WGS sequence"/>
</dbReference>
<evidence type="ECO:0000256" key="1">
    <source>
        <dbReference type="SAM" id="MobiDB-lite"/>
    </source>
</evidence>
<comment type="caution">
    <text evidence="2">The sequence shown here is derived from an EMBL/GenBank/DDBJ whole genome shotgun (WGS) entry which is preliminary data.</text>
</comment>
<accession>A0AAV4JMQ1</accession>
<proteinExistence type="predicted"/>
<organism evidence="2 3">
    <name type="scientific">Elysia marginata</name>
    <dbReference type="NCBI Taxonomy" id="1093978"/>
    <lineage>
        <taxon>Eukaryota</taxon>
        <taxon>Metazoa</taxon>
        <taxon>Spiralia</taxon>
        <taxon>Lophotrochozoa</taxon>
        <taxon>Mollusca</taxon>
        <taxon>Gastropoda</taxon>
        <taxon>Heterobranchia</taxon>
        <taxon>Euthyneura</taxon>
        <taxon>Panpulmonata</taxon>
        <taxon>Sacoglossa</taxon>
        <taxon>Placobranchoidea</taxon>
        <taxon>Plakobranchidae</taxon>
        <taxon>Elysia</taxon>
    </lineage>
</organism>
<feature type="region of interest" description="Disordered" evidence="1">
    <location>
        <begin position="1"/>
        <end position="22"/>
    </location>
</feature>
<feature type="compositionally biased region" description="Basic residues" evidence="1">
    <location>
        <begin position="10"/>
        <end position="20"/>
    </location>
</feature>
<keyword evidence="3" id="KW-1185">Reference proteome</keyword>
<protein>
    <submittedName>
        <fullName evidence="2">Uncharacterized protein</fullName>
    </submittedName>
</protein>
<dbReference type="AlphaFoldDB" id="A0AAV4JMQ1"/>
<evidence type="ECO:0000313" key="3">
    <source>
        <dbReference type="Proteomes" id="UP000762676"/>
    </source>
</evidence>
<reference evidence="2 3" key="1">
    <citation type="journal article" date="2021" name="Elife">
        <title>Chloroplast acquisition without the gene transfer in kleptoplastic sea slugs, Plakobranchus ocellatus.</title>
        <authorList>
            <person name="Maeda T."/>
            <person name="Takahashi S."/>
            <person name="Yoshida T."/>
            <person name="Shimamura S."/>
            <person name="Takaki Y."/>
            <person name="Nagai Y."/>
            <person name="Toyoda A."/>
            <person name="Suzuki Y."/>
            <person name="Arimoto A."/>
            <person name="Ishii H."/>
            <person name="Satoh N."/>
            <person name="Nishiyama T."/>
            <person name="Hasebe M."/>
            <person name="Maruyama T."/>
            <person name="Minagawa J."/>
            <person name="Obokata J."/>
            <person name="Shigenobu S."/>
        </authorList>
    </citation>
    <scope>NUCLEOTIDE SEQUENCE [LARGE SCALE GENOMIC DNA]</scope>
</reference>
<dbReference type="EMBL" id="BMAT01010181">
    <property type="protein sequence ID" value="GFS21846.1"/>
    <property type="molecule type" value="Genomic_DNA"/>
</dbReference>
<sequence>MTSLQARPPSIHHHQNHQHPHQTNATIIQWPTSLLTSSSPHQTPNNQYHHNQCRYHSKADVLIDIIITTPNIMQPPPQPMPLSPDDLLPYRHHHPKQPPHNLYHYHPLAYILIDIIITASPQTTNNHHLHYLRHRHCHFEPSIFIYLETYRKHWTTLFVLFLFSVR</sequence>